<comment type="caution">
    <text evidence="3">The sequence shown here is derived from an EMBL/GenBank/DDBJ whole genome shotgun (WGS) entry which is preliminary data.</text>
</comment>
<dbReference type="RefSeq" id="WP_132000629.1">
    <property type="nucleotide sequence ID" value="NZ_JABUHM010000006.1"/>
</dbReference>
<reference evidence="3 4" key="1">
    <citation type="journal article" date="2015" name="Stand. Genomic Sci.">
        <title>Genomic Encyclopedia of Bacterial and Archaeal Type Strains, Phase III: the genomes of soil and plant-associated and newly described type strains.</title>
        <authorList>
            <person name="Whitman W.B."/>
            <person name="Woyke T."/>
            <person name="Klenk H.P."/>
            <person name="Zhou Y."/>
            <person name="Lilburn T.G."/>
            <person name="Beck B.J."/>
            <person name="De Vos P."/>
            <person name="Vandamme P."/>
            <person name="Eisen J.A."/>
            <person name="Garrity G."/>
            <person name="Hugenholtz P."/>
            <person name="Kyrpides N.C."/>
        </authorList>
    </citation>
    <scope>NUCLEOTIDE SEQUENCE [LARGE SCALE GENOMIC DNA]</scope>
    <source>
        <strain evidence="3 4">CV53</strain>
    </source>
</reference>
<evidence type="ECO:0000313" key="3">
    <source>
        <dbReference type="EMBL" id="TCN27712.1"/>
    </source>
</evidence>
<accession>A0A4R2BMB9</accession>
<keyword evidence="2" id="KW-0732">Signal</keyword>
<evidence type="ECO:0000256" key="1">
    <source>
        <dbReference type="SAM" id="MobiDB-lite"/>
    </source>
</evidence>
<proteinExistence type="predicted"/>
<gene>
    <name evidence="3" type="ORF">EV146_10139</name>
</gene>
<feature type="chain" id="PRO_5039518391" description="Lipoprotein" evidence="2">
    <location>
        <begin position="21"/>
        <end position="219"/>
    </location>
</feature>
<protein>
    <recommendedName>
        <fullName evidence="5">Lipoprotein</fullName>
    </recommendedName>
</protein>
<evidence type="ECO:0000256" key="2">
    <source>
        <dbReference type="SAM" id="SignalP"/>
    </source>
</evidence>
<evidence type="ECO:0008006" key="5">
    <source>
        <dbReference type="Google" id="ProtNLM"/>
    </source>
</evidence>
<dbReference type="EMBL" id="SLVV01000001">
    <property type="protein sequence ID" value="TCN27712.1"/>
    <property type="molecule type" value="Genomic_DNA"/>
</dbReference>
<evidence type="ECO:0000313" key="4">
    <source>
        <dbReference type="Proteomes" id="UP000295689"/>
    </source>
</evidence>
<keyword evidence="4" id="KW-1185">Reference proteome</keyword>
<organism evidence="3 4">
    <name type="scientific">Mesobacillus foraminis</name>
    <dbReference type="NCBI Taxonomy" id="279826"/>
    <lineage>
        <taxon>Bacteria</taxon>
        <taxon>Bacillati</taxon>
        <taxon>Bacillota</taxon>
        <taxon>Bacilli</taxon>
        <taxon>Bacillales</taxon>
        <taxon>Bacillaceae</taxon>
        <taxon>Mesobacillus</taxon>
    </lineage>
</organism>
<sequence>MKMRLRLFMMLLSVSMALFGCGASESSQPAKDNPSSPADQSSKENSDDKKEPVQQDVDDMKKEDSVIRILEQNLQYTVNGQEKENTAFLKFNDNQKYSMYVLPEYELSAEEPNKDVLFLSEDDSIFMRIELLPQNSNWDTIEADAKTQLESISKNVKTVSLPEDPFFKEAWAMEVSNGDEMISSYLIKDSELPLKLMIFTKKSKNHLDPFIEMAKTIGK</sequence>
<feature type="compositionally biased region" description="Basic and acidic residues" evidence="1">
    <location>
        <begin position="41"/>
        <end position="62"/>
    </location>
</feature>
<name>A0A4R2BMB9_9BACI</name>
<dbReference type="AlphaFoldDB" id="A0A4R2BMB9"/>
<feature type="signal peptide" evidence="2">
    <location>
        <begin position="1"/>
        <end position="20"/>
    </location>
</feature>
<dbReference type="PROSITE" id="PS51257">
    <property type="entry name" value="PROKAR_LIPOPROTEIN"/>
    <property type="match status" value="1"/>
</dbReference>
<feature type="region of interest" description="Disordered" evidence="1">
    <location>
        <begin position="23"/>
        <end position="62"/>
    </location>
</feature>
<dbReference type="Proteomes" id="UP000295689">
    <property type="component" value="Unassembled WGS sequence"/>
</dbReference>
<feature type="compositionally biased region" description="Polar residues" evidence="1">
    <location>
        <begin position="24"/>
        <end position="40"/>
    </location>
</feature>